<dbReference type="EMBL" id="JAKEIP010000034">
    <property type="protein sequence ID" value="MCF1594320.1"/>
    <property type="molecule type" value="Genomic_DNA"/>
</dbReference>
<dbReference type="Proteomes" id="UP001139384">
    <property type="component" value="Unassembled WGS sequence"/>
</dbReference>
<proteinExistence type="predicted"/>
<feature type="region of interest" description="Disordered" evidence="2">
    <location>
        <begin position="355"/>
        <end position="374"/>
    </location>
</feature>
<reference evidence="4" key="1">
    <citation type="submission" date="2022-01" db="EMBL/GenBank/DDBJ databases">
        <title>Draft Genome Sequences of Seven Type Strains of the Genus Streptomyces.</title>
        <authorList>
            <person name="Aziz S."/>
            <person name="Coretto E."/>
            <person name="Chronakova A."/>
            <person name="Sproer C."/>
            <person name="Huber K."/>
            <person name="Nouioui I."/>
            <person name="Gross H."/>
        </authorList>
    </citation>
    <scope>NUCLEOTIDE SEQUENCE</scope>
    <source>
        <strain evidence="4">DSM 103493</strain>
    </source>
</reference>
<dbReference type="SUPFAM" id="SSF49879">
    <property type="entry name" value="SMAD/FHA domain"/>
    <property type="match status" value="1"/>
</dbReference>
<sequence>MSEVGAVIDVSNVCWSDEIAPLGERRPRLGRLDLLRDAWRRGRGASAELTLIADESLRRQIPPAERRRLDAMVRAGEIRLAPTADPELLTLARDSGLYVISRDQFVDLRRAHPWIPSAASRFLAWRQGPDGLRFVRSGVREVPEQRKSRAEEQKELIRGSGVDLRRADHARVMEQDWRCVSAACFQAMLWPDRLLLWPDIARRDGSALCPTCGSPLEAKGPRPPVRVVVVSEASTDEEILRFPLATETSVLVGRGSLPHGVNLAAPDLPHPAATGRVSRRHVMLSLSGVHGPGRGGRLAVTELGSSNGTVREPSGAGGRTEALVPGEETVLGPDDALVLAGSVRLRLSGRLHFPGERGLPSSPGSVAATTELAD</sequence>
<dbReference type="Gene3D" id="2.60.200.20">
    <property type="match status" value="1"/>
</dbReference>
<evidence type="ECO:0000313" key="4">
    <source>
        <dbReference type="EMBL" id="MCF1594320.1"/>
    </source>
</evidence>
<dbReference type="InterPro" id="IPR000253">
    <property type="entry name" value="FHA_dom"/>
</dbReference>
<evidence type="ECO:0000256" key="2">
    <source>
        <dbReference type="SAM" id="MobiDB-lite"/>
    </source>
</evidence>
<feature type="domain" description="FHA" evidence="3">
    <location>
        <begin position="250"/>
        <end position="309"/>
    </location>
</feature>
<name>A0A9X1PXH5_STRM4</name>
<dbReference type="RefSeq" id="WP_234762581.1">
    <property type="nucleotide sequence ID" value="NZ_JAKEIP010000034.1"/>
</dbReference>
<evidence type="ECO:0000256" key="1">
    <source>
        <dbReference type="ARBA" id="ARBA00022553"/>
    </source>
</evidence>
<dbReference type="InterPro" id="IPR008984">
    <property type="entry name" value="SMAD_FHA_dom_sf"/>
</dbReference>
<dbReference type="AlphaFoldDB" id="A0A9X1PXH5"/>
<evidence type="ECO:0000313" key="5">
    <source>
        <dbReference type="Proteomes" id="UP001139384"/>
    </source>
</evidence>
<accession>A0A9X1PXH5</accession>
<dbReference type="PROSITE" id="PS50006">
    <property type="entry name" value="FHA_DOMAIN"/>
    <property type="match status" value="1"/>
</dbReference>
<protein>
    <submittedName>
        <fullName evidence="4">FHA domain-containing protein</fullName>
    </submittedName>
</protein>
<organism evidence="4 5">
    <name type="scientific">Streptomyces muensis</name>
    <dbReference type="NCBI Taxonomy" id="1077944"/>
    <lineage>
        <taxon>Bacteria</taxon>
        <taxon>Bacillati</taxon>
        <taxon>Actinomycetota</taxon>
        <taxon>Actinomycetes</taxon>
        <taxon>Kitasatosporales</taxon>
        <taxon>Streptomycetaceae</taxon>
        <taxon>Streptomyces</taxon>
    </lineage>
</organism>
<gene>
    <name evidence="4" type="ORF">L0P92_12180</name>
</gene>
<keyword evidence="5" id="KW-1185">Reference proteome</keyword>
<evidence type="ECO:0000259" key="3">
    <source>
        <dbReference type="PROSITE" id="PS50006"/>
    </source>
</evidence>
<comment type="caution">
    <text evidence="4">The sequence shown here is derived from an EMBL/GenBank/DDBJ whole genome shotgun (WGS) entry which is preliminary data.</text>
</comment>
<keyword evidence="1" id="KW-0597">Phosphoprotein</keyword>